<name>A0A0J7L2D7_LASNI</name>
<dbReference type="Proteomes" id="UP000036403">
    <property type="component" value="Unassembled WGS sequence"/>
</dbReference>
<dbReference type="AlphaFoldDB" id="A0A0J7L2D7"/>
<proteinExistence type="predicted"/>
<feature type="transmembrane region" description="Helical" evidence="1">
    <location>
        <begin position="7"/>
        <end position="28"/>
    </location>
</feature>
<protein>
    <submittedName>
        <fullName evidence="2">Sun domain-containing ossification factor isoform x2</fullName>
    </submittedName>
</protein>
<evidence type="ECO:0000256" key="1">
    <source>
        <dbReference type="SAM" id="Phobius"/>
    </source>
</evidence>
<dbReference type="EMBL" id="LBMM01001131">
    <property type="protein sequence ID" value="KMQ96861.1"/>
    <property type="molecule type" value="Genomic_DNA"/>
</dbReference>
<organism evidence="2 3">
    <name type="scientific">Lasius niger</name>
    <name type="common">Black garden ant</name>
    <dbReference type="NCBI Taxonomy" id="67767"/>
    <lineage>
        <taxon>Eukaryota</taxon>
        <taxon>Metazoa</taxon>
        <taxon>Ecdysozoa</taxon>
        <taxon>Arthropoda</taxon>
        <taxon>Hexapoda</taxon>
        <taxon>Insecta</taxon>
        <taxon>Pterygota</taxon>
        <taxon>Neoptera</taxon>
        <taxon>Endopterygota</taxon>
        <taxon>Hymenoptera</taxon>
        <taxon>Apocrita</taxon>
        <taxon>Aculeata</taxon>
        <taxon>Formicoidea</taxon>
        <taxon>Formicidae</taxon>
        <taxon>Formicinae</taxon>
        <taxon>Lasius</taxon>
        <taxon>Lasius</taxon>
    </lineage>
</organism>
<sequence length="137" mass="15454">MRSRVLYVYWALLLISMVSSGLLFLIVASEGAQTEDSSFHPEKNETETDEAYSNITLNYDNHENFESSILDIKTQTIMTFKTNQNDQYRQEEATTVSASVKKITNDNAQVEKEVDILAESLTQQPNLSQGKHVGICT</sequence>
<keyword evidence="1" id="KW-1133">Transmembrane helix</keyword>
<evidence type="ECO:0000313" key="3">
    <source>
        <dbReference type="Proteomes" id="UP000036403"/>
    </source>
</evidence>
<keyword evidence="1" id="KW-0812">Transmembrane</keyword>
<dbReference type="OrthoDB" id="7635256at2759"/>
<keyword evidence="1" id="KW-0472">Membrane</keyword>
<dbReference type="PaxDb" id="67767-A0A0J7L2D7"/>
<comment type="caution">
    <text evidence="2">The sequence shown here is derived from an EMBL/GenBank/DDBJ whole genome shotgun (WGS) entry which is preliminary data.</text>
</comment>
<evidence type="ECO:0000313" key="2">
    <source>
        <dbReference type="EMBL" id="KMQ96861.1"/>
    </source>
</evidence>
<accession>A0A0J7L2D7</accession>
<keyword evidence="3" id="KW-1185">Reference proteome</keyword>
<gene>
    <name evidence="2" type="ORF">RF55_2838</name>
</gene>
<reference evidence="2 3" key="1">
    <citation type="submission" date="2015-04" db="EMBL/GenBank/DDBJ databases">
        <title>Lasius niger genome sequencing.</title>
        <authorList>
            <person name="Konorov E.A."/>
            <person name="Nikitin M.A."/>
            <person name="Kirill M.V."/>
            <person name="Chang P."/>
        </authorList>
    </citation>
    <scope>NUCLEOTIDE SEQUENCE [LARGE SCALE GENOMIC DNA]</scope>
    <source>
        <tissue evidence="2">Whole</tissue>
    </source>
</reference>